<feature type="transmembrane region" description="Helical" evidence="5">
    <location>
        <begin position="328"/>
        <end position="348"/>
    </location>
</feature>
<protein>
    <recommendedName>
        <fullName evidence="5">NADH-quinone oxidoreductase subunit N</fullName>
        <ecNumber evidence="5">7.1.1.-</ecNumber>
    </recommendedName>
    <alternativeName>
        <fullName evidence="5">NADH dehydrogenase I subunit N</fullName>
    </alternativeName>
    <alternativeName>
        <fullName evidence="5">NDH-1 subunit N</fullName>
    </alternativeName>
</protein>
<dbReference type="EC" id="7.1.1.-" evidence="5"/>
<evidence type="ECO:0000259" key="7">
    <source>
        <dbReference type="Pfam" id="PF00361"/>
    </source>
</evidence>
<feature type="transmembrane region" description="Helical" evidence="5">
    <location>
        <begin position="80"/>
        <end position="98"/>
    </location>
</feature>
<feature type="transmembrane region" description="Helical" evidence="5">
    <location>
        <begin position="406"/>
        <end position="425"/>
    </location>
</feature>
<dbReference type="Pfam" id="PF00361">
    <property type="entry name" value="Proton_antipo_M"/>
    <property type="match status" value="1"/>
</dbReference>
<dbReference type="PANTHER" id="PTHR22773">
    <property type="entry name" value="NADH DEHYDROGENASE"/>
    <property type="match status" value="1"/>
</dbReference>
<dbReference type="GO" id="GO:0012505">
    <property type="term" value="C:endomembrane system"/>
    <property type="evidence" value="ECO:0007669"/>
    <property type="project" value="UniProtKB-SubCell"/>
</dbReference>
<feature type="transmembrane region" description="Helical" evidence="5">
    <location>
        <begin position="165"/>
        <end position="186"/>
    </location>
</feature>
<feature type="transmembrane region" description="Helical" evidence="5">
    <location>
        <begin position="206"/>
        <end position="229"/>
    </location>
</feature>
<feature type="transmembrane region" description="Helical" evidence="5">
    <location>
        <begin position="450"/>
        <end position="473"/>
    </location>
</feature>
<keyword evidence="5" id="KW-1278">Translocase</keyword>
<dbReference type="AlphaFoldDB" id="A0A7C2ZGU4"/>
<dbReference type="NCBIfam" id="TIGR01770">
    <property type="entry name" value="NDH_I_N"/>
    <property type="match status" value="1"/>
</dbReference>
<feature type="transmembrane region" description="Helical" evidence="5">
    <location>
        <begin position="300"/>
        <end position="322"/>
    </location>
</feature>
<keyword evidence="4 5" id="KW-0472">Membrane</keyword>
<evidence type="ECO:0000256" key="1">
    <source>
        <dbReference type="ARBA" id="ARBA00004127"/>
    </source>
</evidence>
<reference evidence="8" key="1">
    <citation type="journal article" date="2020" name="mSystems">
        <title>Genome- and Community-Level Interaction Insights into Carbon Utilization and Element Cycling Functions of Hydrothermarchaeota in Hydrothermal Sediment.</title>
        <authorList>
            <person name="Zhou Z."/>
            <person name="Liu Y."/>
            <person name="Xu W."/>
            <person name="Pan J."/>
            <person name="Luo Z.H."/>
            <person name="Li M."/>
        </authorList>
    </citation>
    <scope>NUCLEOTIDE SEQUENCE [LARGE SCALE GENOMIC DNA]</scope>
    <source>
        <strain evidence="8">SpSt-132</strain>
    </source>
</reference>
<dbReference type="InterPro" id="IPR001750">
    <property type="entry name" value="ND/Mrp_TM"/>
</dbReference>
<feature type="transmembrane region" description="Helical" evidence="5">
    <location>
        <begin position="41"/>
        <end position="60"/>
    </location>
</feature>
<keyword evidence="5" id="KW-0830">Ubiquinone</keyword>
<keyword evidence="3 5" id="KW-1133">Transmembrane helix</keyword>
<comment type="caution">
    <text evidence="8">The sequence shown here is derived from an EMBL/GenBank/DDBJ whole genome shotgun (WGS) entry which is preliminary data.</text>
</comment>
<keyword evidence="5" id="KW-0520">NAD</keyword>
<organism evidence="8">
    <name type="scientific">Hydrogenobacter sp</name>
    <dbReference type="NCBI Taxonomy" id="2152829"/>
    <lineage>
        <taxon>Bacteria</taxon>
        <taxon>Pseudomonadati</taxon>
        <taxon>Aquificota</taxon>
        <taxon>Aquificia</taxon>
        <taxon>Aquificales</taxon>
        <taxon>Aquificaceae</taxon>
        <taxon>Hydrogenobacter</taxon>
    </lineage>
</organism>
<dbReference type="GO" id="GO:0048038">
    <property type="term" value="F:quinone binding"/>
    <property type="evidence" value="ECO:0007669"/>
    <property type="project" value="UniProtKB-KW"/>
</dbReference>
<accession>A0A7C2ZGU4</accession>
<comment type="catalytic activity">
    <reaction evidence="5">
        <text>a quinone + NADH + 5 H(+)(in) = a quinol + NAD(+) + 4 H(+)(out)</text>
        <dbReference type="Rhea" id="RHEA:57888"/>
        <dbReference type="ChEBI" id="CHEBI:15378"/>
        <dbReference type="ChEBI" id="CHEBI:24646"/>
        <dbReference type="ChEBI" id="CHEBI:57540"/>
        <dbReference type="ChEBI" id="CHEBI:57945"/>
        <dbReference type="ChEBI" id="CHEBI:132124"/>
    </reaction>
</comment>
<feature type="transmembrane region" description="Helical" evidence="5">
    <location>
        <begin position="241"/>
        <end position="258"/>
    </location>
</feature>
<name>A0A7C2ZGU4_9AQUI</name>
<feature type="transmembrane region" description="Helical" evidence="5">
    <location>
        <begin position="12"/>
        <end position="34"/>
    </location>
</feature>
<keyword evidence="5" id="KW-0874">Quinone</keyword>
<dbReference type="GO" id="GO:0050136">
    <property type="term" value="F:NADH dehydrogenase (quinone) (non-electrogenic) activity"/>
    <property type="evidence" value="ECO:0007669"/>
    <property type="project" value="UniProtKB-UniRule"/>
</dbReference>
<keyword evidence="5" id="KW-1003">Cell membrane</keyword>
<evidence type="ECO:0000313" key="8">
    <source>
        <dbReference type="EMBL" id="HEW45107.1"/>
    </source>
</evidence>
<feature type="domain" description="NADH:quinone oxidoreductase/Mrp antiporter transmembrane" evidence="7">
    <location>
        <begin position="128"/>
        <end position="420"/>
    </location>
</feature>
<evidence type="ECO:0000256" key="4">
    <source>
        <dbReference type="ARBA" id="ARBA00023136"/>
    </source>
</evidence>
<evidence type="ECO:0000256" key="5">
    <source>
        <dbReference type="HAMAP-Rule" id="MF_00445"/>
    </source>
</evidence>
<dbReference type="InterPro" id="IPR010096">
    <property type="entry name" value="NADH-Q_OxRdtase_suN/2"/>
</dbReference>
<dbReference type="GO" id="GO:0008137">
    <property type="term" value="F:NADH dehydrogenase (ubiquinone) activity"/>
    <property type="evidence" value="ECO:0007669"/>
    <property type="project" value="InterPro"/>
</dbReference>
<comment type="subcellular location">
    <subcellularLocation>
        <location evidence="5">Cell membrane</location>
        <topology evidence="5">Multi-pass membrane protein</topology>
    </subcellularLocation>
    <subcellularLocation>
        <location evidence="1">Endomembrane system</location>
        <topology evidence="1">Multi-pass membrane protein</topology>
    </subcellularLocation>
    <subcellularLocation>
        <location evidence="6">Membrane</location>
        <topology evidence="6">Multi-pass membrane protein</topology>
    </subcellularLocation>
</comment>
<dbReference type="EMBL" id="DSFP01000006">
    <property type="protein sequence ID" value="HEW45107.1"/>
    <property type="molecule type" value="Genomic_DNA"/>
</dbReference>
<feature type="transmembrane region" description="Helical" evidence="5">
    <location>
        <begin position="369"/>
        <end position="386"/>
    </location>
</feature>
<feature type="transmembrane region" description="Helical" evidence="5">
    <location>
        <begin position="110"/>
        <end position="126"/>
    </location>
</feature>
<proteinExistence type="inferred from homology"/>
<dbReference type="PRINTS" id="PR01434">
    <property type="entry name" value="NADHDHGNASE5"/>
</dbReference>
<dbReference type="GO" id="GO:0042773">
    <property type="term" value="P:ATP synthesis coupled electron transport"/>
    <property type="evidence" value="ECO:0007669"/>
    <property type="project" value="InterPro"/>
</dbReference>
<comment type="subunit">
    <text evidence="5">NDH-1 is composed of 14 different subunits. Subunits NuoA, H, J, K, L, M, N constitute the membrane sector of the complex.</text>
</comment>
<dbReference type="GO" id="GO:0005886">
    <property type="term" value="C:plasma membrane"/>
    <property type="evidence" value="ECO:0007669"/>
    <property type="project" value="UniProtKB-SubCell"/>
</dbReference>
<comment type="similarity">
    <text evidence="5">Belongs to the complex I subunit 2 family.</text>
</comment>
<feature type="transmembrane region" description="Helical" evidence="5">
    <location>
        <begin position="270"/>
        <end position="293"/>
    </location>
</feature>
<evidence type="ECO:0000256" key="6">
    <source>
        <dbReference type="RuleBase" id="RU000320"/>
    </source>
</evidence>
<comment type="function">
    <text evidence="5">NDH-1 shuttles electrons from NADH, via FMN and iron-sulfur (Fe-S) centers, to quinones in the respiratory chain. The immediate electron acceptor for the enzyme in this species is believed to be ubiquinone. Couples the redox reaction to proton translocation (for every two electrons transferred, four hydrogen ions are translocated across the cytoplasmic membrane), and thus conserves the redox energy in a proton gradient.</text>
</comment>
<keyword evidence="2 5" id="KW-0812">Transmembrane</keyword>
<gene>
    <name evidence="5" type="primary">nuoN</name>
    <name evidence="8" type="ORF">ENO47_00290</name>
</gene>
<sequence length="483" mass="53874">MEQLVRLEFPNLWLVLPELIVLITGFILFSLDLIYKRINHALAISVSLTGYIIALLFLVLNPNMKGETFYGLYYRDSFSTLVQVFMLLLTIFLLGFTYKYYKHKRSLYGEFYYILNFSLVGGMFLASSYNLIVLYVALEAVSISFYILTALLRSDFNSKEGAFKYLMLGGLSIALASYGAGFMYLYSGSLDLRYILTHVGENHYFLVLGLVLFLIGFAIKIGAVPFHFWLPDAYQGAPTPITAYMASFGKLAFFAPLVRLMPYVQEHFSYAWITTVGIISALTMLYGNLTALVQKDVKRLLAYSSIAHSGYIMAGIAIAKVIGLKAVIYFLIAYALMGFGSFMVLALLERVPNWENRLEQFSGLRFSSPGLALSFMIMLLALLGVPPTVGFVGKALVFMSLSFGSLWWLALVMIVATGISTGYYLRITALMFMKEPNGEFSLSLSGAEKLLIMLITIGVVLLGAVPIILWSFVSASAENLFMR</sequence>
<keyword evidence="5" id="KW-0813">Transport</keyword>
<evidence type="ECO:0000256" key="3">
    <source>
        <dbReference type="ARBA" id="ARBA00022989"/>
    </source>
</evidence>
<dbReference type="HAMAP" id="MF_00445">
    <property type="entry name" value="NDH1_NuoN_1"/>
    <property type="match status" value="1"/>
</dbReference>
<evidence type="ECO:0000256" key="2">
    <source>
        <dbReference type="ARBA" id="ARBA00022692"/>
    </source>
</evidence>